<evidence type="ECO:0000256" key="1">
    <source>
        <dbReference type="ARBA" id="ARBA00011955"/>
    </source>
</evidence>
<dbReference type="InterPro" id="IPR003374">
    <property type="entry name" value="ApbE-like_sf"/>
</dbReference>
<gene>
    <name evidence="12" type="ORF">CNX70_15210</name>
</gene>
<evidence type="ECO:0000256" key="7">
    <source>
        <dbReference type="ARBA" id="ARBA00022842"/>
    </source>
</evidence>
<dbReference type="PANTHER" id="PTHR30040:SF2">
    <property type="entry name" value="FAD:PROTEIN FMN TRANSFERASE"/>
    <property type="match status" value="1"/>
</dbReference>
<evidence type="ECO:0000313" key="13">
    <source>
        <dbReference type="Proteomes" id="UP000218437"/>
    </source>
</evidence>
<evidence type="ECO:0000256" key="8">
    <source>
        <dbReference type="ARBA" id="ARBA00031306"/>
    </source>
</evidence>
<dbReference type="SUPFAM" id="SSF143631">
    <property type="entry name" value="ApbE-like"/>
    <property type="match status" value="1"/>
</dbReference>
<dbReference type="GO" id="GO:0046872">
    <property type="term" value="F:metal ion binding"/>
    <property type="evidence" value="ECO:0007669"/>
    <property type="project" value="UniProtKB-UniRule"/>
</dbReference>
<dbReference type="Gene3D" id="3.10.520.10">
    <property type="entry name" value="ApbE-like domains"/>
    <property type="match status" value="1"/>
</dbReference>
<evidence type="ECO:0000256" key="10">
    <source>
        <dbReference type="PIRNR" id="PIRNR006268"/>
    </source>
</evidence>
<keyword evidence="4 10" id="KW-0808">Transferase</keyword>
<dbReference type="PANTHER" id="PTHR30040">
    <property type="entry name" value="THIAMINE BIOSYNTHESIS LIPOPROTEIN APBE"/>
    <property type="match status" value="1"/>
</dbReference>
<dbReference type="EMBL" id="CP023422">
    <property type="protein sequence ID" value="ATD61354.1"/>
    <property type="molecule type" value="Genomic_DNA"/>
</dbReference>
<keyword evidence="6 10" id="KW-0274">FAD</keyword>
<reference evidence="12 13" key="1">
    <citation type="submission" date="2017-09" db="EMBL/GenBank/DDBJ databases">
        <title>Complete genome sequence of Janthinobacterium svalbardensis PAMC 27463.</title>
        <authorList>
            <person name="Cho Y.-J."/>
            <person name="Cho A."/>
            <person name="Kim O.-S."/>
            <person name="Lee J.-I."/>
        </authorList>
    </citation>
    <scope>NUCLEOTIDE SEQUENCE [LARGE SCALE GENOMIC DNA]</scope>
    <source>
        <strain evidence="12 13">PAMC 27463</strain>
    </source>
</reference>
<feature type="binding site" evidence="11">
    <location>
        <position position="283"/>
    </location>
    <ligand>
        <name>Mg(2+)</name>
        <dbReference type="ChEBI" id="CHEBI:18420"/>
    </ligand>
</feature>
<evidence type="ECO:0000256" key="4">
    <source>
        <dbReference type="ARBA" id="ARBA00022679"/>
    </source>
</evidence>
<evidence type="ECO:0000256" key="9">
    <source>
        <dbReference type="ARBA" id="ARBA00048540"/>
    </source>
</evidence>
<dbReference type="Pfam" id="PF02424">
    <property type="entry name" value="ApbE"/>
    <property type="match status" value="1"/>
</dbReference>
<accession>A0A290WWV5</accession>
<evidence type="ECO:0000256" key="2">
    <source>
        <dbReference type="ARBA" id="ARBA00016337"/>
    </source>
</evidence>
<feature type="binding site" evidence="11">
    <location>
        <position position="287"/>
    </location>
    <ligand>
        <name>Mg(2+)</name>
        <dbReference type="ChEBI" id="CHEBI:18420"/>
    </ligand>
</feature>
<evidence type="ECO:0000256" key="5">
    <source>
        <dbReference type="ARBA" id="ARBA00022723"/>
    </source>
</evidence>
<dbReference type="GO" id="GO:0016740">
    <property type="term" value="F:transferase activity"/>
    <property type="evidence" value="ECO:0007669"/>
    <property type="project" value="UniProtKB-UniRule"/>
</dbReference>
<feature type="binding site" evidence="11">
    <location>
        <position position="169"/>
    </location>
    <ligand>
        <name>Mg(2+)</name>
        <dbReference type="ChEBI" id="CHEBI:18420"/>
    </ligand>
</feature>
<evidence type="ECO:0000256" key="3">
    <source>
        <dbReference type="ARBA" id="ARBA00022630"/>
    </source>
</evidence>
<dbReference type="InterPro" id="IPR024932">
    <property type="entry name" value="ApbE"/>
</dbReference>
<keyword evidence="5 10" id="KW-0479">Metal-binding</keyword>
<dbReference type="KEGG" id="jsv:CNX70_15210"/>
<evidence type="ECO:0000256" key="6">
    <source>
        <dbReference type="ARBA" id="ARBA00022827"/>
    </source>
</evidence>
<keyword evidence="13" id="KW-1185">Reference proteome</keyword>
<keyword evidence="3 10" id="KW-0285">Flavoprotein</keyword>
<proteinExistence type="inferred from homology"/>
<comment type="catalytic activity">
    <reaction evidence="9 10">
        <text>L-threonyl-[protein] + FAD = FMN-L-threonyl-[protein] + AMP + H(+)</text>
        <dbReference type="Rhea" id="RHEA:36847"/>
        <dbReference type="Rhea" id="RHEA-COMP:11060"/>
        <dbReference type="Rhea" id="RHEA-COMP:11061"/>
        <dbReference type="ChEBI" id="CHEBI:15378"/>
        <dbReference type="ChEBI" id="CHEBI:30013"/>
        <dbReference type="ChEBI" id="CHEBI:57692"/>
        <dbReference type="ChEBI" id="CHEBI:74257"/>
        <dbReference type="ChEBI" id="CHEBI:456215"/>
        <dbReference type="EC" id="2.7.1.180"/>
    </reaction>
</comment>
<protein>
    <recommendedName>
        <fullName evidence="2 10">FAD:protein FMN transferase</fullName>
        <ecNumber evidence="1 10">2.7.1.180</ecNumber>
    </recommendedName>
    <alternativeName>
        <fullName evidence="8 10">Flavin transferase</fullName>
    </alternativeName>
</protein>
<sequence>MWRRCGKKEGIVKTSSEPALRRYSLNGETMGSRYTAVFYAGGQADLAAIGASLFAAVDRVDRQMSTWNVASDLCRLNAAPENTWIPVPQELAQVLAAGLLVSRESGGAFDMAVGQLVEDWGFGPSQCAPSPLIAARHGKTYCPATEALDVDLDALQVRKRAPLTLDLSGIAKGFGVDQLAHCLDGWSIASYLVGIDGEMRARSTRPDGQAWSVAIEKPTHGMREIGGVMELHDVAIATSGDYRRWVEIDGTRHAHTMHPALHQPVANRLAAVSVLAPSCMLADAWATAFMVLGEADGVALARKRGMDVLFVLRHGAMLEEILLIDGKTV</sequence>
<organism evidence="12 13">
    <name type="scientific">Janthinobacterium svalbardensis</name>
    <dbReference type="NCBI Taxonomy" id="368607"/>
    <lineage>
        <taxon>Bacteria</taxon>
        <taxon>Pseudomonadati</taxon>
        <taxon>Pseudomonadota</taxon>
        <taxon>Betaproteobacteria</taxon>
        <taxon>Burkholderiales</taxon>
        <taxon>Oxalobacteraceae</taxon>
        <taxon>Janthinobacterium</taxon>
    </lineage>
</organism>
<dbReference type="AlphaFoldDB" id="A0A290WWV5"/>
<comment type="similarity">
    <text evidence="10">Belongs to the ApbE family.</text>
</comment>
<evidence type="ECO:0000256" key="11">
    <source>
        <dbReference type="PIRSR" id="PIRSR006268-2"/>
    </source>
</evidence>
<evidence type="ECO:0000313" key="12">
    <source>
        <dbReference type="EMBL" id="ATD61354.1"/>
    </source>
</evidence>
<name>A0A290WWV5_9BURK</name>
<dbReference type="Proteomes" id="UP000218437">
    <property type="component" value="Chromosome"/>
</dbReference>
<dbReference type="EC" id="2.7.1.180" evidence="1 10"/>
<keyword evidence="7 10" id="KW-0460">Magnesium</keyword>
<dbReference type="PIRSF" id="PIRSF006268">
    <property type="entry name" value="ApbE"/>
    <property type="match status" value="1"/>
</dbReference>
<comment type="cofactor">
    <cofactor evidence="11">
        <name>Mg(2+)</name>
        <dbReference type="ChEBI" id="CHEBI:18420"/>
    </cofactor>
    <cofactor evidence="11">
        <name>Mn(2+)</name>
        <dbReference type="ChEBI" id="CHEBI:29035"/>
    </cofactor>
    <text evidence="11">Magnesium. Can also use manganese.</text>
</comment>